<sequence length="227" mass="22896">MPVILINPNSTAAMTATMLAAARAAAPGLPIEGWTSRDGPPAIQGEADGAVAAGPLLDLVERADRQGAEAIVIGCFDDTALPEARARASCPVIGIGQAAFHYAALRGRRFSVVTSLPVAVPIIEANIAAYGLSAALARVRASDVPVLALEEDPDAALVAIRAEARAAVAEDGAETIVLGCAGMARITAELRRSLEVPVIDAVEAAAGCAFWLTAGAAIRATGPASIG</sequence>
<dbReference type="RefSeq" id="WP_279966383.1">
    <property type="nucleotide sequence ID" value="NZ_CP122537.1"/>
</dbReference>
<gene>
    <name evidence="2" type="ORF">P8627_04370</name>
</gene>
<protein>
    <submittedName>
        <fullName evidence="2">Aspartate/glutamate racemase family protein</fullName>
    </submittedName>
</protein>
<organism evidence="2 3">
    <name type="scientific">Jannaschia ovalis</name>
    <dbReference type="NCBI Taxonomy" id="3038773"/>
    <lineage>
        <taxon>Bacteria</taxon>
        <taxon>Pseudomonadati</taxon>
        <taxon>Pseudomonadota</taxon>
        <taxon>Alphaproteobacteria</taxon>
        <taxon>Rhodobacterales</taxon>
        <taxon>Roseobacteraceae</taxon>
        <taxon>Jannaschia</taxon>
    </lineage>
</organism>
<dbReference type="InterPro" id="IPR053714">
    <property type="entry name" value="Iso_Racemase_Enz_sf"/>
</dbReference>
<proteinExistence type="inferred from homology"/>
<comment type="similarity">
    <text evidence="1">Belongs to the HyuE racemase family.</text>
</comment>
<dbReference type="InterPro" id="IPR015942">
    <property type="entry name" value="Asp/Glu/hydantoin_racemase"/>
</dbReference>
<evidence type="ECO:0000313" key="3">
    <source>
        <dbReference type="Proteomes" id="UP001243420"/>
    </source>
</evidence>
<dbReference type="Proteomes" id="UP001243420">
    <property type="component" value="Chromosome"/>
</dbReference>
<dbReference type="Pfam" id="PF01177">
    <property type="entry name" value="Asp_Glu_race"/>
    <property type="match status" value="1"/>
</dbReference>
<evidence type="ECO:0000256" key="1">
    <source>
        <dbReference type="ARBA" id="ARBA00038414"/>
    </source>
</evidence>
<dbReference type="EMBL" id="CP122537">
    <property type="protein sequence ID" value="WGH79506.1"/>
    <property type="molecule type" value="Genomic_DNA"/>
</dbReference>
<dbReference type="InterPro" id="IPR052186">
    <property type="entry name" value="Hydantoin_racemase-like"/>
</dbReference>
<dbReference type="PANTHER" id="PTHR28047">
    <property type="entry name" value="PROTEIN DCG1"/>
    <property type="match status" value="1"/>
</dbReference>
<evidence type="ECO:0000313" key="2">
    <source>
        <dbReference type="EMBL" id="WGH79506.1"/>
    </source>
</evidence>
<dbReference type="PANTHER" id="PTHR28047:SF5">
    <property type="entry name" value="PROTEIN DCG1"/>
    <property type="match status" value="1"/>
</dbReference>
<accession>A0ABY8LDX4</accession>
<reference evidence="2 3" key="1">
    <citation type="submission" date="2023-04" db="EMBL/GenBank/DDBJ databases">
        <title>Jannaschia ovalis sp. nov., a marine bacterium isolated from sea tidal flat.</title>
        <authorList>
            <person name="Kwon D.Y."/>
            <person name="Kim J.-J."/>
        </authorList>
    </citation>
    <scope>NUCLEOTIDE SEQUENCE [LARGE SCALE GENOMIC DNA]</scope>
    <source>
        <strain evidence="2 3">GRR-S6-38</strain>
    </source>
</reference>
<dbReference type="Gene3D" id="3.40.50.12500">
    <property type="match status" value="1"/>
</dbReference>
<keyword evidence="3" id="KW-1185">Reference proteome</keyword>
<name>A0ABY8LDX4_9RHOB</name>